<dbReference type="Pfam" id="PF00112">
    <property type="entry name" value="Peptidase_C1"/>
    <property type="match status" value="1"/>
</dbReference>
<dbReference type="InterPro" id="IPR013128">
    <property type="entry name" value="Peptidase_C1A"/>
</dbReference>
<dbReference type="GO" id="GO:0008234">
    <property type="term" value="F:cysteine-type peptidase activity"/>
    <property type="evidence" value="ECO:0007669"/>
    <property type="project" value="InterPro"/>
</dbReference>
<proteinExistence type="inferred from homology"/>
<dbReference type="Pfam" id="PF00560">
    <property type="entry name" value="LRR_1"/>
    <property type="match status" value="1"/>
</dbReference>
<dbReference type="InterPro" id="IPR038765">
    <property type="entry name" value="Papain-like_cys_pep_sf"/>
</dbReference>
<evidence type="ECO:0000313" key="4">
    <source>
        <dbReference type="EMBL" id="SZX68502.1"/>
    </source>
</evidence>
<evidence type="ECO:0000256" key="2">
    <source>
        <dbReference type="ARBA" id="ARBA00008455"/>
    </source>
</evidence>
<organism evidence="4 5">
    <name type="scientific">Tetradesmus obliquus</name>
    <name type="common">Green alga</name>
    <name type="synonym">Acutodesmus obliquus</name>
    <dbReference type="NCBI Taxonomy" id="3088"/>
    <lineage>
        <taxon>Eukaryota</taxon>
        <taxon>Viridiplantae</taxon>
        <taxon>Chlorophyta</taxon>
        <taxon>core chlorophytes</taxon>
        <taxon>Chlorophyceae</taxon>
        <taxon>CS clade</taxon>
        <taxon>Sphaeropleales</taxon>
        <taxon>Scenedesmaceae</taxon>
        <taxon>Tetradesmus</taxon>
    </lineage>
</organism>
<dbReference type="InterPro" id="IPR032675">
    <property type="entry name" value="LRR_dom_sf"/>
</dbReference>
<name>A0A383VUP4_TETOB</name>
<dbReference type="AlphaFoldDB" id="A0A383VUP4"/>
<dbReference type="InterPro" id="IPR001611">
    <property type="entry name" value="Leu-rich_rpt"/>
</dbReference>
<protein>
    <recommendedName>
        <fullName evidence="3">Peptidase C1A papain C-terminal domain-containing protein</fullName>
    </recommendedName>
</protein>
<dbReference type="InterPro" id="IPR000668">
    <property type="entry name" value="Peptidase_C1A_C"/>
</dbReference>
<evidence type="ECO:0000313" key="5">
    <source>
        <dbReference type="Proteomes" id="UP000256970"/>
    </source>
</evidence>
<dbReference type="SUPFAM" id="SSF54001">
    <property type="entry name" value="Cysteine proteinases"/>
    <property type="match status" value="1"/>
</dbReference>
<dbReference type="PROSITE" id="PS51450">
    <property type="entry name" value="LRR"/>
    <property type="match status" value="1"/>
</dbReference>
<comment type="subcellular location">
    <subcellularLocation>
        <location evidence="1">Cytoplasm</location>
        <location evidence="1">Cytoskeleton</location>
        <location evidence="1">Cilium axoneme</location>
    </subcellularLocation>
</comment>
<dbReference type="PANTHER" id="PTHR12411">
    <property type="entry name" value="CYSTEINE PROTEASE FAMILY C1-RELATED"/>
    <property type="match status" value="1"/>
</dbReference>
<feature type="domain" description="Peptidase C1A papain C-terminal" evidence="3">
    <location>
        <begin position="68"/>
        <end position="345"/>
    </location>
</feature>
<dbReference type="EMBL" id="FNXT01000864">
    <property type="protein sequence ID" value="SZX68502.1"/>
    <property type="molecule type" value="Genomic_DNA"/>
</dbReference>
<sequence>MRAQRAAHRDGVATAAVLKQQSLKWASSYAKQPHLAKTSCQQQGPGGASLCSAAQAQEEAAVLLLATSPHKYDARSRAQTGGWDLAGPVGDQGACASCVAFSVTSAARAAVAAALQTDAYTISLSPQDFFFCKSLGRQEERSCSSGMSVAAGMQAFAEGHAQGQYLVTERCLPYVADRTSAGIASSFGIRDLPQGFKGGSGSSNGGGSSNDGGSSSAALLPLLGMGGFGGTCQYMCDQVDRAYKAGRFTFTRLGSAWEVQAHILAHGGAVVTRLEVFSDLQPFFARQPKAVYPGPGRNAAHVESHSITLVGYNLQKDYWIAKSSWGVDFADGGFFRVAFNASVGVCNPKDTFALKFTPDFPPAHPPVTKLPGRQGCYAYKASQSDYAYKVAAVFGLPVQQLLQDNLRVIRSPEQLLGGLTLTLCGIQLVKVKPKPRLPVVASQVEALLAIRSMIDKNGVLASSWSLQNANRYSEWPGVDCDVHGLVTRLAPEGQLGGRLPDAVFLQMLPQLEVLNLASNNLTGSIPGDYGLLRRLRALYAYSNSLTGTLPLQLGELAKLEE</sequence>
<dbReference type="Gene3D" id="3.80.10.10">
    <property type="entry name" value="Ribonuclease Inhibitor"/>
    <property type="match status" value="1"/>
</dbReference>
<dbReference type="GO" id="GO:0006508">
    <property type="term" value="P:proteolysis"/>
    <property type="evidence" value="ECO:0007669"/>
    <property type="project" value="InterPro"/>
</dbReference>
<comment type="similarity">
    <text evidence="2">Belongs to the peptidase C1 family.</text>
</comment>
<dbReference type="Proteomes" id="UP000256970">
    <property type="component" value="Unassembled WGS sequence"/>
</dbReference>
<reference evidence="4 5" key="1">
    <citation type="submission" date="2016-10" db="EMBL/GenBank/DDBJ databases">
        <authorList>
            <person name="Cai Z."/>
        </authorList>
    </citation>
    <scope>NUCLEOTIDE SEQUENCE [LARGE SCALE GENOMIC DNA]</scope>
</reference>
<dbReference type="SUPFAM" id="SSF52058">
    <property type="entry name" value="L domain-like"/>
    <property type="match status" value="1"/>
</dbReference>
<evidence type="ECO:0000256" key="1">
    <source>
        <dbReference type="ARBA" id="ARBA00004430"/>
    </source>
</evidence>
<dbReference type="GO" id="GO:0005930">
    <property type="term" value="C:axoneme"/>
    <property type="evidence" value="ECO:0007669"/>
    <property type="project" value="UniProtKB-SubCell"/>
</dbReference>
<dbReference type="Gene3D" id="3.90.70.10">
    <property type="entry name" value="Cysteine proteinases"/>
    <property type="match status" value="1"/>
</dbReference>
<accession>A0A383VUP4</accession>
<evidence type="ECO:0000259" key="3">
    <source>
        <dbReference type="SMART" id="SM00645"/>
    </source>
</evidence>
<gene>
    <name evidence="4" type="ORF">BQ4739_LOCUS8848</name>
</gene>
<keyword evidence="5" id="KW-1185">Reference proteome</keyword>
<dbReference type="SMART" id="SM00645">
    <property type="entry name" value="Pept_C1"/>
    <property type="match status" value="1"/>
</dbReference>